<evidence type="ECO:0000313" key="7">
    <source>
        <dbReference type="Proteomes" id="UP000231464"/>
    </source>
</evidence>
<keyword evidence="4" id="KW-0699">rRNA-binding</keyword>
<dbReference type="GO" id="GO:0003735">
    <property type="term" value="F:structural constituent of ribosome"/>
    <property type="evidence" value="ECO:0007669"/>
    <property type="project" value="InterPro"/>
</dbReference>
<comment type="subunit">
    <text evidence="4">Part of the 30S ribosomal subunit. Interacts with proteins S7 and S18. Binds to IF-3.</text>
</comment>
<evidence type="ECO:0000256" key="1">
    <source>
        <dbReference type="ARBA" id="ARBA00006194"/>
    </source>
</evidence>
<evidence type="ECO:0000256" key="2">
    <source>
        <dbReference type="ARBA" id="ARBA00022980"/>
    </source>
</evidence>
<dbReference type="HAMAP" id="MF_01310">
    <property type="entry name" value="Ribosomal_uS11"/>
    <property type="match status" value="1"/>
</dbReference>
<keyword evidence="2 4" id="KW-0689">Ribosomal protein</keyword>
<proteinExistence type="inferred from homology"/>
<dbReference type="GO" id="GO:1990904">
    <property type="term" value="C:ribonucleoprotein complex"/>
    <property type="evidence" value="ECO:0007669"/>
    <property type="project" value="UniProtKB-KW"/>
</dbReference>
<sequence>MALENHIPDPENITNESEESKTVVTTAKGKKKKKVAPFLRGGRGQAHVNSTYNNTLISITDLNGAVLLWSTAGRSGFKGPKKSTPYAAGIIVKNLADKVKALGIKELDVYAKGVGIGREAAVRAFDTNGIKIISITDVTPVAHGGCRPRKRRRV</sequence>
<dbReference type="Pfam" id="PF00411">
    <property type="entry name" value="Ribosomal_S11"/>
    <property type="match status" value="1"/>
</dbReference>
<dbReference type="GO" id="GO:0006412">
    <property type="term" value="P:translation"/>
    <property type="evidence" value="ECO:0007669"/>
    <property type="project" value="UniProtKB-UniRule"/>
</dbReference>
<dbReference type="PANTHER" id="PTHR11759">
    <property type="entry name" value="40S RIBOSOMAL PROTEIN S14/30S RIBOSOMAL PROTEIN S11"/>
    <property type="match status" value="1"/>
</dbReference>
<keyword evidence="4" id="KW-0694">RNA-binding</keyword>
<accession>A0A2M6WBB2</accession>
<dbReference type="Gene3D" id="3.30.420.80">
    <property type="entry name" value="Ribosomal protein S11"/>
    <property type="match status" value="1"/>
</dbReference>
<comment type="caution">
    <text evidence="6">The sequence shown here is derived from an EMBL/GenBank/DDBJ whole genome shotgun (WGS) entry which is preliminary data.</text>
</comment>
<keyword evidence="3 4" id="KW-0687">Ribonucleoprotein</keyword>
<evidence type="ECO:0000256" key="4">
    <source>
        <dbReference type="HAMAP-Rule" id="MF_01310"/>
    </source>
</evidence>
<dbReference type="GO" id="GO:0005840">
    <property type="term" value="C:ribosome"/>
    <property type="evidence" value="ECO:0007669"/>
    <property type="project" value="UniProtKB-KW"/>
</dbReference>
<dbReference type="NCBIfam" id="NF003698">
    <property type="entry name" value="PRK05309.1"/>
    <property type="match status" value="1"/>
</dbReference>
<protein>
    <recommendedName>
        <fullName evidence="4">Small ribosomal subunit protein uS11</fullName>
    </recommendedName>
</protein>
<dbReference type="AlphaFoldDB" id="A0A2M6WBB2"/>
<name>A0A2M6WBB2_9BACT</name>
<organism evidence="6 7">
    <name type="scientific">Candidatus Kuenenbacteria bacterium CG10_big_fil_rev_8_21_14_0_10_36_11</name>
    <dbReference type="NCBI Taxonomy" id="1974618"/>
    <lineage>
        <taxon>Bacteria</taxon>
        <taxon>Candidatus Kueneniibacteriota</taxon>
    </lineage>
</organism>
<dbReference type="PIRSF" id="PIRSF002131">
    <property type="entry name" value="Ribosomal_S11"/>
    <property type="match status" value="1"/>
</dbReference>
<reference evidence="7" key="1">
    <citation type="submission" date="2017-09" db="EMBL/GenBank/DDBJ databases">
        <title>Depth-based differentiation of microbial function through sediment-hosted aquifers and enrichment of novel symbionts in the deep terrestrial subsurface.</title>
        <authorList>
            <person name="Probst A.J."/>
            <person name="Ladd B."/>
            <person name="Jarett J.K."/>
            <person name="Geller-Mcgrath D.E."/>
            <person name="Sieber C.M.K."/>
            <person name="Emerson J.B."/>
            <person name="Anantharaman K."/>
            <person name="Thomas B.C."/>
            <person name="Malmstrom R."/>
            <person name="Stieglmeier M."/>
            <person name="Klingl A."/>
            <person name="Woyke T."/>
            <person name="Ryan C.M."/>
            <person name="Banfield J.F."/>
        </authorList>
    </citation>
    <scope>NUCLEOTIDE SEQUENCE [LARGE SCALE GENOMIC DNA]</scope>
</reference>
<gene>
    <name evidence="4" type="primary">rpsK</name>
    <name evidence="6" type="ORF">COU23_00390</name>
</gene>
<dbReference type="SUPFAM" id="SSF53137">
    <property type="entry name" value="Translational machinery components"/>
    <property type="match status" value="1"/>
</dbReference>
<comment type="function">
    <text evidence="4">Located on the platform of the 30S subunit, it bridges several disparate RNA helices of the 16S rRNA. Forms part of the Shine-Dalgarno cleft in the 70S ribosome.</text>
</comment>
<evidence type="ECO:0000256" key="5">
    <source>
        <dbReference type="SAM" id="MobiDB-lite"/>
    </source>
</evidence>
<dbReference type="Proteomes" id="UP000231464">
    <property type="component" value="Unassembled WGS sequence"/>
</dbReference>
<evidence type="ECO:0000313" key="6">
    <source>
        <dbReference type="EMBL" id="PIT90098.1"/>
    </source>
</evidence>
<dbReference type="InterPro" id="IPR036967">
    <property type="entry name" value="Ribosomal_uS11_sf"/>
</dbReference>
<dbReference type="GO" id="GO:0019843">
    <property type="term" value="F:rRNA binding"/>
    <property type="evidence" value="ECO:0007669"/>
    <property type="project" value="UniProtKB-UniRule"/>
</dbReference>
<dbReference type="InterPro" id="IPR001971">
    <property type="entry name" value="Ribosomal_uS11"/>
</dbReference>
<evidence type="ECO:0000256" key="3">
    <source>
        <dbReference type="ARBA" id="ARBA00023274"/>
    </source>
</evidence>
<comment type="similarity">
    <text evidence="1 4">Belongs to the universal ribosomal protein uS11 family.</text>
</comment>
<feature type="region of interest" description="Disordered" evidence="5">
    <location>
        <begin position="1"/>
        <end position="27"/>
    </location>
</feature>
<dbReference type="EMBL" id="PFBP01000005">
    <property type="protein sequence ID" value="PIT90098.1"/>
    <property type="molecule type" value="Genomic_DNA"/>
</dbReference>